<dbReference type="InterPro" id="IPR041362">
    <property type="entry name" value="TIG2_plexin"/>
</dbReference>
<evidence type="ECO:0000256" key="2">
    <source>
        <dbReference type="ARBA" id="ARBA00010297"/>
    </source>
</evidence>
<name>A0A9Q0M0W7_BLOTA</name>
<dbReference type="InterPro" id="IPR031148">
    <property type="entry name" value="Plexin"/>
</dbReference>
<dbReference type="Pfam" id="PF01833">
    <property type="entry name" value="TIG"/>
    <property type="match status" value="4"/>
</dbReference>
<proteinExistence type="inferred from homology"/>
<gene>
    <name evidence="16" type="ORF">RDWZM_010010</name>
</gene>
<evidence type="ECO:0000256" key="8">
    <source>
        <dbReference type="ARBA" id="ARBA00022989"/>
    </source>
</evidence>
<dbReference type="InterPro" id="IPR016201">
    <property type="entry name" value="PSI"/>
</dbReference>
<feature type="domain" description="Sema" evidence="15">
    <location>
        <begin position="160"/>
        <end position="649"/>
    </location>
</feature>
<keyword evidence="6" id="KW-0677">Repeat</keyword>
<keyword evidence="8 14" id="KW-1133">Transmembrane helix</keyword>
<dbReference type="SUPFAM" id="SSF81296">
    <property type="entry name" value="E set domains"/>
    <property type="match status" value="3"/>
</dbReference>
<dbReference type="FunFam" id="1.10.506.10:FF:000027">
    <property type="entry name" value="Plexin A, isoform B"/>
    <property type="match status" value="1"/>
</dbReference>
<dbReference type="InterPro" id="IPR002165">
    <property type="entry name" value="Plexin_repeat"/>
</dbReference>
<sequence>MFNAVLNDFKLTKTMNYNSLRHNINNRSSNDRMSHLSSINYYHHQDEEEEDGGGGGGEEEDVGNNNCQILMRAYNRLFILSSSYHQHAQHKNHMMTPIRMVNENVIHRNHTRSNVWFYHHIFWLHLLLFLINLTSQSLIVNGFQANHNNNISLSSNIMNRTNESMSAAATSTNYDLKQWSQSSIVSHYSITNHSINFTHLTIDQWGNIYVGAANWLFQLNGSLDVIESVRTGPIYDSPLCSPTDCGGVDETTIALRNNLNKVLVVDETSNSLLVCGTVHQGACRKHRLGAIVQSEELIPLPVAANDENSSTLAFLGPSRYSGLARSTPVLYVAVTNSRLGPYRDMVPSIATRSLESGQRYLSLIEKSFTDSAKIDIEFHLKDYFLVNYVYGFYSQDFVYFATVQRRSHLRALEEWGYHTRLARVCQSDAGYNTYTEVTIDCTGNDGRRYSLLQDATMIEAGDDLARTLRIPARSKLFVGVFASAIEHTSQPDHRSAICIYTLQEIEQKFAQNIHMCYNGSVTTRNMDYIAGNLQDCPTKRTGNIVSFCSETLKINGSLPIVRSPAITYSSSTLTSVVGQVTMSSYNVLFVGTHDGRLKKLLLTSQTKAEEFDQIVVDHDSHPILSDMFIDRSGRHLIIASPYRIVKVLIETCPQYSTCRSCLNSRNPYCGWCSLAKSCTLRSKCINSFGLGGGGNSGLIRSSSSTTAQRWLSVDSNKCVEFQSIFPEFLPINSMDKVKLVINQLPRLPRNVTYQCVFGSNVPIEAEPMPNGLICQSPPITQRPLLPYGQDYVSIDLAIRPSDTRTDFLQRQFTFYDCNYYKTCSGCVQSRWGCHWCFNDNRCVSSGYQCALVGGSNNYNSSFSRQFSNSNVQVIRKQENCPRFNLTRKQSETIILPSGVTREISLPVQNLAFGNVLFGCIISVEGKQTYVNGRIEQTNIICSASKYSYENENSTGIATVTAVWNKINYIDQVNVTLYKCRYLGSYNDRSDCSICLNLPSTFQCGWCSGQCVHQTECNGGNGETLSTLCPPPRIDWIHPLSGPIQGGTLVTVEGSNLGTTLDEIKDKVMIGGYPCMVQHLNISVQFTCITKAVQRPMLADVVVGNRAGFTTARDKFLYTQPEVLSSYPNMGPYSGGTRIYIIGNNLSSGSNLEVRLDQQPCLVEKMLASSTQISCRTTPLSIDGNETLKTMVTPTTNIQHRLMVKLDNATLTLDNAFKYVPDPTIQRIYPLKSYVSGGRSMTVMGTNFDTIQQPRLAIFSIDGTFINDTICDVLSATQMMCWSPPVNSDLIDIMYREQMVVEQQQQQQQQQQSTTSSEQPSSLQFIGSSDQTFVEKVSLRIGFIMDGVMSVRDLAINYPTIHSDLIYVPDPKVFQFDEGIKDYKGDPLVIEGEHLRLANSESEVNVTIGNEQCNLTLLAPNQIVCLPPETQPEPTDEFGRRTSVYLPLVVVHVGNTLRYEIGYLRYDSVKAYELSFLTIGFIVIFSVILIVFVLVSFVFMRHKSLLAEREYKRIQMQMDTLENSVRSECKQAFAELQTDMTDLSNDLETCGIPILNHRSYVMKVFFPGINDHPLMQANHSGGRRSINHHPQSSSSTTSTSTACAYNIYELAMAQFEQLIYNKQFLLCFLNTLENSSTFNIRDRVNVASLLMVILMERMEYATDILRTLLLQLVEKSVSSRYPQLMLRRTESVVEKMLTNWLALTMYDYMKNYAGSQLFLLFSAIKHQIEKGPIDSITHDARYSLSEERLLREHYCNYEQLLLQVFQPERLMEKYHVRVNDCDTINQVKMKILDSIYKNTPFSCRPSINEFDLEWRDQCGNHIIMNDVDHTSKREHHCSSWQRLNTLKHYGVKNMALVMLIPKPNLNSSSTMQHYGRITNHHNLYQTMGHSGSSSSSSSAAASAAKKSSSFYPLLSSPNSSISTNGFIVTDIDSDHFWHMVKPSIEDMSKESSSSSSHSVLMHKAIPEIFLTRLLSTKGTIQKFVDDFFQTILVANDALPVSVKWIFDLLDEAADAYNIMEPDVVHAWKSNCLPLRFWVNFIKNPNFIVDIDKTPTIDSNLSVIAQTLMDSCSSSDPRLGKDSPSSKLLFAKDIINYRKQVVQFYQDVYHMPPVSDSTVITYMQSLNMAHAGEFDTVCALKELFVYAVKYSNEIVANLQQCDFLTQQQSLEKFINLINYKF</sequence>
<dbReference type="SUPFAM" id="SSF48350">
    <property type="entry name" value="GTPase activation domain, GAP"/>
    <property type="match status" value="1"/>
</dbReference>
<evidence type="ECO:0000256" key="9">
    <source>
        <dbReference type="ARBA" id="ARBA00023136"/>
    </source>
</evidence>
<dbReference type="Proteomes" id="UP001142055">
    <property type="component" value="Chromosome 4"/>
</dbReference>
<evidence type="ECO:0000256" key="10">
    <source>
        <dbReference type="ARBA" id="ARBA00023157"/>
    </source>
</evidence>
<keyword evidence="3" id="KW-1003">Cell membrane</keyword>
<dbReference type="SMART" id="SM00630">
    <property type="entry name" value="Sema"/>
    <property type="match status" value="1"/>
</dbReference>
<dbReference type="InterPro" id="IPR002909">
    <property type="entry name" value="IPT_dom"/>
</dbReference>
<evidence type="ECO:0000256" key="4">
    <source>
        <dbReference type="ARBA" id="ARBA00022692"/>
    </source>
</evidence>
<evidence type="ECO:0000256" key="13">
    <source>
        <dbReference type="SAM" id="MobiDB-lite"/>
    </source>
</evidence>
<keyword evidence="7" id="KW-0524">Neurogenesis</keyword>
<dbReference type="GO" id="GO:0002116">
    <property type="term" value="C:semaphorin receptor complex"/>
    <property type="evidence" value="ECO:0007669"/>
    <property type="project" value="TreeGrafter"/>
</dbReference>
<comment type="similarity">
    <text evidence="2">Belongs to the plexin family.</text>
</comment>
<dbReference type="GO" id="GO:0008045">
    <property type="term" value="P:motor neuron axon guidance"/>
    <property type="evidence" value="ECO:0007669"/>
    <property type="project" value="TreeGrafter"/>
</dbReference>
<dbReference type="Pfam" id="PF20170">
    <property type="entry name" value="Plexin_RBD"/>
    <property type="match status" value="1"/>
</dbReference>
<keyword evidence="11" id="KW-0325">Glycoprotein</keyword>
<dbReference type="GO" id="GO:0005886">
    <property type="term" value="C:plasma membrane"/>
    <property type="evidence" value="ECO:0007669"/>
    <property type="project" value="UniProtKB-SubCell"/>
</dbReference>
<feature type="transmembrane region" description="Helical" evidence="14">
    <location>
        <begin position="1473"/>
        <end position="1498"/>
    </location>
</feature>
<evidence type="ECO:0000256" key="6">
    <source>
        <dbReference type="ARBA" id="ARBA00022737"/>
    </source>
</evidence>
<dbReference type="Pfam" id="PF01403">
    <property type="entry name" value="Sema"/>
    <property type="match status" value="1"/>
</dbReference>
<evidence type="ECO:0000256" key="14">
    <source>
        <dbReference type="SAM" id="Phobius"/>
    </source>
</evidence>
<dbReference type="OMA" id="TPYFYET"/>
<dbReference type="PROSITE" id="PS51004">
    <property type="entry name" value="SEMA"/>
    <property type="match status" value="1"/>
</dbReference>
<dbReference type="CDD" id="cd11236">
    <property type="entry name" value="Sema_plexin_like"/>
    <property type="match status" value="1"/>
</dbReference>
<dbReference type="GO" id="GO:0008360">
    <property type="term" value="P:regulation of cell shape"/>
    <property type="evidence" value="ECO:0007669"/>
    <property type="project" value="TreeGrafter"/>
</dbReference>
<feature type="region of interest" description="Disordered" evidence="13">
    <location>
        <begin position="1303"/>
        <end position="1322"/>
    </location>
</feature>
<dbReference type="SMART" id="SM00423">
    <property type="entry name" value="PSI"/>
    <property type="match status" value="3"/>
</dbReference>
<dbReference type="Pfam" id="PF08337">
    <property type="entry name" value="Plexin_cytopl"/>
    <property type="match status" value="1"/>
</dbReference>
<dbReference type="GO" id="GO:0097374">
    <property type="term" value="P:sensory neuron axon guidance"/>
    <property type="evidence" value="ECO:0007669"/>
    <property type="project" value="TreeGrafter"/>
</dbReference>
<dbReference type="InterPro" id="IPR013783">
    <property type="entry name" value="Ig-like_fold"/>
</dbReference>
<dbReference type="Gene3D" id="2.60.40.10">
    <property type="entry name" value="Immunoglobulins"/>
    <property type="match status" value="5"/>
</dbReference>
<evidence type="ECO:0000256" key="1">
    <source>
        <dbReference type="ARBA" id="ARBA00004251"/>
    </source>
</evidence>
<evidence type="ECO:0000256" key="11">
    <source>
        <dbReference type="ARBA" id="ARBA00023180"/>
    </source>
</evidence>
<evidence type="ECO:0000256" key="3">
    <source>
        <dbReference type="ARBA" id="ARBA00022475"/>
    </source>
</evidence>
<dbReference type="PANTHER" id="PTHR22625:SF44">
    <property type="entry name" value="PLEXIN-B"/>
    <property type="match status" value="1"/>
</dbReference>
<comment type="subcellular location">
    <subcellularLocation>
        <location evidence="1">Cell membrane</location>
        <topology evidence="1">Single-pass type I membrane protein</topology>
    </subcellularLocation>
</comment>
<keyword evidence="10" id="KW-1015">Disulfide bond</keyword>
<evidence type="ECO:0000256" key="7">
    <source>
        <dbReference type="ARBA" id="ARBA00022902"/>
    </source>
</evidence>
<evidence type="ECO:0000256" key="5">
    <source>
        <dbReference type="ARBA" id="ARBA00022729"/>
    </source>
</evidence>
<dbReference type="GO" id="GO:0030334">
    <property type="term" value="P:regulation of cell migration"/>
    <property type="evidence" value="ECO:0007669"/>
    <property type="project" value="TreeGrafter"/>
</dbReference>
<dbReference type="Gene3D" id="1.10.506.10">
    <property type="entry name" value="GTPase Activation - p120gap, domain 1"/>
    <property type="match status" value="2"/>
</dbReference>
<dbReference type="InterPro" id="IPR041019">
    <property type="entry name" value="TIG1_plexin"/>
</dbReference>
<evidence type="ECO:0000256" key="12">
    <source>
        <dbReference type="PROSITE-ProRule" id="PRU00352"/>
    </source>
</evidence>
<dbReference type="SMART" id="SM00429">
    <property type="entry name" value="IPT"/>
    <property type="match status" value="4"/>
</dbReference>
<protein>
    <recommendedName>
        <fullName evidence="15">Sema domain-containing protein</fullName>
    </recommendedName>
</protein>
<organism evidence="16 17">
    <name type="scientific">Blomia tropicalis</name>
    <name type="common">Mite</name>
    <dbReference type="NCBI Taxonomy" id="40697"/>
    <lineage>
        <taxon>Eukaryota</taxon>
        <taxon>Metazoa</taxon>
        <taxon>Ecdysozoa</taxon>
        <taxon>Arthropoda</taxon>
        <taxon>Chelicerata</taxon>
        <taxon>Arachnida</taxon>
        <taxon>Acari</taxon>
        <taxon>Acariformes</taxon>
        <taxon>Sarcoptiformes</taxon>
        <taxon>Astigmata</taxon>
        <taxon>Glycyphagoidea</taxon>
        <taxon>Echimyopodidae</taxon>
        <taxon>Blomia</taxon>
    </lineage>
</organism>
<dbReference type="EMBL" id="JAPWDV010000004">
    <property type="protein sequence ID" value="KAJ6215510.1"/>
    <property type="molecule type" value="Genomic_DNA"/>
</dbReference>
<keyword evidence="4 14" id="KW-0812">Transmembrane</keyword>
<dbReference type="InterPro" id="IPR046800">
    <property type="entry name" value="Plexin_RBD"/>
</dbReference>
<keyword evidence="17" id="KW-1185">Reference proteome</keyword>
<dbReference type="InterPro" id="IPR001627">
    <property type="entry name" value="Semap_dom"/>
</dbReference>
<dbReference type="PANTHER" id="PTHR22625">
    <property type="entry name" value="PLEXIN"/>
    <property type="match status" value="1"/>
</dbReference>
<comment type="caution">
    <text evidence="16">The sequence shown here is derived from an EMBL/GenBank/DDBJ whole genome shotgun (WGS) entry which is preliminary data.</text>
</comment>
<dbReference type="GO" id="GO:0007162">
    <property type="term" value="P:negative regulation of cell adhesion"/>
    <property type="evidence" value="ECO:0007669"/>
    <property type="project" value="TreeGrafter"/>
</dbReference>
<dbReference type="SUPFAM" id="SSF103575">
    <property type="entry name" value="Plexin repeat"/>
    <property type="match status" value="2"/>
</dbReference>
<dbReference type="Pfam" id="PF24479">
    <property type="entry name" value="PSI_PlexinA-B"/>
    <property type="match status" value="1"/>
</dbReference>
<dbReference type="Pfam" id="PF18020">
    <property type="entry name" value="TIG_2"/>
    <property type="match status" value="1"/>
</dbReference>
<keyword evidence="5" id="KW-0732">Signal</keyword>
<dbReference type="InterPro" id="IPR014756">
    <property type="entry name" value="Ig_E-set"/>
</dbReference>
<dbReference type="InterPro" id="IPR015943">
    <property type="entry name" value="WD40/YVTN_repeat-like_dom_sf"/>
</dbReference>
<dbReference type="InterPro" id="IPR036352">
    <property type="entry name" value="Semap_dom_sf"/>
</dbReference>
<dbReference type="GO" id="GO:0017154">
    <property type="term" value="F:semaphorin receptor activity"/>
    <property type="evidence" value="ECO:0007669"/>
    <property type="project" value="InterPro"/>
</dbReference>
<evidence type="ECO:0000313" key="16">
    <source>
        <dbReference type="EMBL" id="KAJ6215510.1"/>
    </source>
</evidence>
<keyword evidence="9 14" id="KW-0472">Membrane</keyword>
<evidence type="ECO:0000259" key="15">
    <source>
        <dbReference type="PROSITE" id="PS51004"/>
    </source>
</evidence>
<dbReference type="Pfam" id="PF01437">
    <property type="entry name" value="PSI"/>
    <property type="match status" value="1"/>
</dbReference>
<dbReference type="SUPFAM" id="SSF101912">
    <property type="entry name" value="Sema domain"/>
    <property type="match status" value="1"/>
</dbReference>
<accession>A0A9Q0M0W7</accession>
<dbReference type="Gene3D" id="2.130.10.10">
    <property type="entry name" value="YVTN repeat-like/Quinoprotein amine dehydrogenase"/>
    <property type="match status" value="1"/>
</dbReference>
<comment type="caution">
    <text evidence="12">Lacks conserved residue(s) required for the propagation of feature annotation.</text>
</comment>
<dbReference type="GO" id="GO:0050772">
    <property type="term" value="P:positive regulation of axonogenesis"/>
    <property type="evidence" value="ECO:0007669"/>
    <property type="project" value="TreeGrafter"/>
</dbReference>
<dbReference type="InterPro" id="IPR013548">
    <property type="entry name" value="Plexin_cytoplasmic_RasGAP_dom"/>
</dbReference>
<dbReference type="Pfam" id="PF17960">
    <property type="entry name" value="TIG_plexin"/>
    <property type="match status" value="1"/>
</dbReference>
<reference evidence="16" key="1">
    <citation type="submission" date="2022-12" db="EMBL/GenBank/DDBJ databases">
        <title>Genome assemblies of Blomia tropicalis.</title>
        <authorList>
            <person name="Cui Y."/>
        </authorList>
    </citation>
    <scope>NUCLEOTIDE SEQUENCE</scope>
    <source>
        <tissue evidence="16">Adult mites</tissue>
    </source>
</reference>
<evidence type="ECO:0000313" key="17">
    <source>
        <dbReference type="Proteomes" id="UP001142055"/>
    </source>
</evidence>
<dbReference type="InterPro" id="IPR008936">
    <property type="entry name" value="Rho_GTPase_activation_prot"/>
</dbReference>